<evidence type="ECO:0000313" key="14">
    <source>
        <dbReference type="Proteomes" id="UP000734854"/>
    </source>
</evidence>
<dbReference type="AlphaFoldDB" id="A0A8J5GYL5"/>
<evidence type="ECO:0000256" key="4">
    <source>
        <dbReference type="ARBA" id="ARBA00022679"/>
    </source>
</evidence>
<feature type="region of interest" description="Disordered" evidence="11">
    <location>
        <begin position="216"/>
        <end position="250"/>
    </location>
</feature>
<keyword evidence="4" id="KW-0808">Transferase</keyword>
<evidence type="ECO:0000256" key="8">
    <source>
        <dbReference type="ARBA" id="ARBA00047899"/>
    </source>
</evidence>
<keyword evidence="6" id="KW-0418">Kinase</keyword>
<keyword evidence="14" id="KW-1185">Reference proteome</keyword>
<feature type="domain" description="Protein kinase" evidence="12">
    <location>
        <begin position="12"/>
        <end position="351"/>
    </location>
</feature>
<dbReference type="Pfam" id="PF13952">
    <property type="entry name" value="DUF4216"/>
    <property type="match status" value="1"/>
</dbReference>
<dbReference type="InterPro" id="IPR017441">
    <property type="entry name" value="Protein_kinase_ATP_BS"/>
</dbReference>
<dbReference type="SMART" id="SM00220">
    <property type="entry name" value="S_TKc"/>
    <property type="match status" value="1"/>
</dbReference>
<evidence type="ECO:0000313" key="13">
    <source>
        <dbReference type="EMBL" id="KAG6516157.1"/>
    </source>
</evidence>
<proteinExistence type="inferred from homology"/>
<comment type="catalytic activity">
    <reaction evidence="8">
        <text>L-threonyl-[protein] + ATP = O-phospho-L-threonyl-[protein] + ADP + H(+)</text>
        <dbReference type="Rhea" id="RHEA:46608"/>
        <dbReference type="Rhea" id="RHEA-COMP:11060"/>
        <dbReference type="Rhea" id="RHEA-COMP:11605"/>
        <dbReference type="ChEBI" id="CHEBI:15378"/>
        <dbReference type="ChEBI" id="CHEBI:30013"/>
        <dbReference type="ChEBI" id="CHEBI:30616"/>
        <dbReference type="ChEBI" id="CHEBI:61977"/>
        <dbReference type="ChEBI" id="CHEBI:456216"/>
        <dbReference type="EC" id="2.7.11.1"/>
    </reaction>
</comment>
<feature type="compositionally biased region" description="Basic and acidic residues" evidence="11">
    <location>
        <begin position="238"/>
        <end position="250"/>
    </location>
</feature>
<dbReference type="InterPro" id="IPR025312">
    <property type="entry name" value="DUF4216"/>
</dbReference>
<keyword evidence="7 10" id="KW-0067">ATP-binding</keyword>
<evidence type="ECO:0000256" key="5">
    <source>
        <dbReference type="ARBA" id="ARBA00022741"/>
    </source>
</evidence>
<keyword evidence="3" id="KW-0723">Serine/threonine-protein kinase</keyword>
<dbReference type="EMBL" id="JACMSC010000007">
    <property type="protein sequence ID" value="KAG6516157.1"/>
    <property type="molecule type" value="Genomic_DNA"/>
</dbReference>
<evidence type="ECO:0000256" key="7">
    <source>
        <dbReference type="ARBA" id="ARBA00022840"/>
    </source>
</evidence>
<dbReference type="InterPro" id="IPR008271">
    <property type="entry name" value="Ser/Thr_kinase_AS"/>
</dbReference>
<dbReference type="PROSITE" id="PS00108">
    <property type="entry name" value="PROTEIN_KINASE_ST"/>
    <property type="match status" value="1"/>
</dbReference>
<dbReference type="PROSITE" id="PS00107">
    <property type="entry name" value="PROTEIN_KINASE_ATP"/>
    <property type="match status" value="1"/>
</dbReference>
<accession>A0A8J5GYL5</accession>
<dbReference type="Gene3D" id="1.10.510.10">
    <property type="entry name" value="Transferase(Phosphotransferase) domain 1"/>
    <property type="match status" value="2"/>
</dbReference>
<comment type="similarity">
    <text evidence="1">Belongs to the protein kinase superfamily. AGC Ser/Thr protein kinase family.</text>
</comment>
<dbReference type="InterPro" id="IPR011009">
    <property type="entry name" value="Kinase-like_dom_sf"/>
</dbReference>
<dbReference type="GO" id="GO:0005524">
    <property type="term" value="F:ATP binding"/>
    <property type="evidence" value="ECO:0007669"/>
    <property type="project" value="UniProtKB-UniRule"/>
</dbReference>
<evidence type="ECO:0000259" key="12">
    <source>
        <dbReference type="PROSITE" id="PS50011"/>
    </source>
</evidence>
<dbReference type="Proteomes" id="UP000734854">
    <property type="component" value="Unassembled WGS sequence"/>
</dbReference>
<comment type="catalytic activity">
    <reaction evidence="9">
        <text>L-seryl-[protein] + ATP = O-phospho-L-seryl-[protein] + ADP + H(+)</text>
        <dbReference type="Rhea" id="RHEA:17989"/>
        <dbReference type="Rhea" id="RHEA-COMP:9863"/>
        <dbReference type="Rhea" id="RHEA-COMP:11604"/>
        <dbReference type="ChEBI" id="CHEBI:15378"/>
        <dbReference type="ChEBI" id="CHEBI:29999"/>
        <dbReference type="ChEBI" id="CHEBI:30616"/>
        <dbReference type="ChEBI" id="CHEBI:83421"/>
        <dbReference type="ChEBI" id="CHEBI:456216"/>
        <dbReference type="EC" id="2.7.11.1"/>
    </reaction>
</comment>
<reference evidence="13 14" key="1">
    <citation type="submission" date="2020-08" db="EMBL/GenBank/DDBJ databases">
        <title>Plant Genome Project.</title>
        <authorList>
            <person name="Zhang R.-G."/>
        </authorList>
    </citation>
    <scope>NUCLEOTIDE SEQUENCE [LARGE SCALE GENOMIC DNA]</scope>
    <source>
        <tissue evidence="13">Rhizome</tissue>
    </source>
</reference>
<feature type="binding site" evidence="10">
    <location>
        <position position="44"/>
    </location>
    <ligand>
        <name>ATP</name>
        <dbReference type="ChEBI" id="CHEBI:30616"/>
    </ligand>
</feature>
<organism evidence="13 14">
    <name type="scientific">Zingiber officinale</name>
    <name type="common">Ginger</name>
    <name type="synonym">Amomum zingiber</name>
    <dbReference type="NCBI Taxonomy" id="94328"/>
    <lineage>
        <taxon>Eukaryota</taxon>
        <taxon>Viridiplantae</taxon>
        <taxon>Streptophyta</taxon>
        <taxon>Embryophyta</taxon>
        <taxon>Tracheophyta</taxon>
        <taxon>Spermatophyta</taxon>
        <taxon>Magnoliopsida</taxon>
        <taxon>Liliopsida</taxon>
        <taxon>Zingiberales</taxon>
        <taxon>Zingiberaceae</taxon>
        <taxon>Zingiber</taxon>
    </lineage>
</organism>
<evidence type="ECO:0000256" key="6">
    <source>
        <dbReference type="ARBA" id="ARBA00022777"/>
    </source>
</evidence>
<evidence type="ECO:0000256" key="11">
    <source>
        <dbReference type="SAM" id="MobiDB-lite"/>
    </source>
</evidence>
<sequence length="715" mass="80963">MDEEVVLDLNQIRAVRVLGRGAMASVFLVSAAPGSRLPTLFALKVFDKQSAAKPHALRRARWELSLLSRLSAAPGDHHHPFLPSLLGSVETPDLLAWAIPFCPGGDLHALRRSLSPSNEEAFSADAIRFYLSEIVTALAHLHSMRVAYRDLKPENVLLRSSGHIMLADFDLSRHLPARSTTHSSLPPPLPSDNHSHAPRRKLTRVFSFGAADDQIKKGRSARVSPASRRRTSSSSISKSREGSGGDDERSFSFVGTEEYVAPEVVRGEGHGFAVDWWALGILAYEMAYGQTPFRGRNRKETLRNILTLPPMFPGRRRTDLTDIIERLVVKDPERRLGFSGGAEEVKAHPFFDGVKWELLPEVAHREITYSASTNSGFVQSQKDADDMQGLVYEAFGIPEHNDSINSTSAFENDKEIPTREVEKFYKLIDDSQKELYPGSHGEIAYSASTNSDFVQSRKDADDMQGLVYETFGIPEHNDSIISTSAFENDKEIPTREAEKFYKLIDDSQKELYPDLVALEACCRVWRFRILDFFKITYSFGDRFRFHTKEVERKRKTQNCGVTVRATTSSYSSIRDYNPVLSELDYYGILQNVIELNYGGGRKVVLFECEWVSKGKRLKLDEDGFVLENFKNVRRHSEPYILASQAMQVFYMEDPIDCDWHVIITTDARAKHKMQPMADVDTYLQSNIRSSEDYNEHEELVWIRDDVAGVEIDTDL</sequence>
<evidence type="ECO:0000256" key="1">
    <source>
        <dbReference type="ARBA" id="ARBA00009903"/>
    </source>
</evidence>
<evidence type="ECO:0000256" key="3">
    <source>
        <dbReference type="ARBA" id="ARBA00022527"/>
    </source>
</evidence>
<comment type="caution">
    <text evidence="13">The sequence shown here is derived from an EMBL/GenBank/DDBJ whole genome shotgun (WGS) entry which is preliminary data.</text>
</comment>
<dbReference type="EC" id="2.7.11.1" evidence="2"/>
<dbReference type="Gene3D" id="3.30.200.20">
    <property type="entry name" value="Phosphorylase Kinase, domain 1"/>
    <property type="match status" value="1"/>
</dbReference>
<dbReference type="SUPFAM" id="SSF56112">
    <property type="entry name" value="Protein kinase-like (PK-like)"/>
    <property type="match status" value="1"/>
</dbReference>
<gene>
    <name evidence="13" type="ORF">ZIOFF_026606</name>
</gene>
<dbReference type="Pfam" id="PF00069">
    <property type="entry name" value="Pkinase"/>
    <property type="match status" value="2"/>
</dbReference>
<evidence type="ECO:0000256" key="10">
    <source>
        <dbReference type="PROSITE-ProRule" id="PRU10141"/>
    </source>
</evidence>
<dbReference type="PROSITE" id="PS50011">
    <property type="entry name" value="PROTEIN_KINASE_DOM"/>
    <property type="match status" value="1"/>
</dbReference>
<dbReference type="GO" id="GO:0004674">
    <property type="term" value="F:protein serine/threonine kinase activity"/>
    <property type="evidence" value="ECO:0007669"/>
    <property type="project" value="UniProtKB-KW"/>
</dbReference>
<keyword evidence="5 10" id="KW-0547">Nucleotide-binding</keyword>
<feature type="compositionally biased region" description="Low complexity" evidence="11">
    <location>
        <begin position="221"/>
        <end position="237"/>
    </location>
</feature>
<dbReference type="InterPro" id="IPR000719">
    <property type="entry name" value="Prot_kinase_dom"/>
</dbReference>
<name>A0A8J5GYL5_ZINOF</name>
<dbReference type="FunFam" id="1.10.510.10:FF:000294">
    <property type="entry name" value="Serine/threonine-protein kinase OXI1"/>
    <property type="match status" value="1"/>
</dbReference>
<protein>
    <recommendedName>
        <fullName evidence="2">non-specific serine/threonine protein kinase</fullName>
        <ecNumber evidence="2">2.7.11.1</ecNumber>
    </recommendedName>
</protein>
<feature type="region of interest" description="Disordered" evidence="11">
    <location>
        <begin position="177"/>
        <end position="197"/>
    </location>
</feature>
<evidence type="ECO:0000256" key="9">
    <source>
        <dbReference type="ARBA" id="ARBA00048679"/>
    </source>
</evidence>
<dbReference type="PANTHER" id="PTHR45637">
    <property type="entry name" value="FLIPPASE KINASE 1-RELATED"/>
    <property type="match status" value="1"/>
</dbReference>
<evidence type="ECO:0000256" key="2">
    <source>
        <dbReference type="ARBA" id="ARBA00012513"/>
    </source>
</evidence>